<keyword evidence="1" id="KW-0472">Membrane</keyword>
<evidence type="ECO:0000256" key="1">
    <source>
        <dbReference type="SAM" id="Phobius"/>
    </source>
</evidence>
<evidence type="ECO:0000313" key="3">
    <source>
        <dbReference type="Proteomes" id="UP000824998"/>
    </source>
</evidence>
<protein>
    <submittedName>
        <fullName evidence="2">Uncharacterized protein</fullName>
    </submittedName>
</protein>
<dbReference type="EMBL" id="MU251675">
    <property type="protein sequence ID" value="KAG9230409.1"/>
    <property type="molecule type" value="Genomic_DNA"/>
</dbReference>
<sequence>MGFFWLAPNLIIILLATLINELLVLKILNTSPQMTFFDDLHTNYGDSVVGYLFNSSTSLPKVASETWYVDSHLSNEAH</sequence>
<accession>A0A9P7YB26</accession>
<comment type="caution">
    <text evidence="2">The sequence shown here is derived from an EMBL/GenBank/DDBJ whole genome shotgun (WGS) entry which is preliminary data.</text>
</comment>
<evidence type="ECO:0000313" key="2">
    <source>
        <dbReference type="EMBL" id="KAG9230409.1"/>
    </source>
</evidence>
<keyword evidence="3" id="KW-1185">Reference proteome</keyword>
<keyword evidence="1" id="KW-0812">Transmembrane</keyword>
<keyword evidence="1" id="KW-1133">Transmembrane helix</keyword>
<reference evidence="2" key="1">
    <citation type="journal article" date="2021" name="IMA Fungus">
        <title>Genomic characterization of three marine fungi, including Emericellopsis atlantica sp. nov. with signatures of a generalist lifestyle and marine biomass degradation.</title>
        <authorList>
            <person name="Hagestad O.C."/>
            <person name="Hou L."/>
            <person name="Andersen J.H."/>
            <person name="Hansen E.H."/>
            <person name="Altermark B."/>
            <person name="Li C."/>
            <person name="Kuhnert E."/>
            <person name="Cox R.J."/>
            <person name="Crous P.W."/>
            <person name="Spatafora J.W."/>
            <person name="Lail K."/>
            <person name="Amirebrahimi M."/>
            <person name="Lipzen A."/>
            <person name="Pangilinan J."/>
            <person name="Andreopoulos W."/>
            <person name="Hayes R.D."/>
            <person name="Ng V."/>
            <person name="Grigoriev I.V."/>
            <person name="Jackson S.A."/>
            <person name="Sutton T.D.S."/>
            <person name="Dobson A.D.W."/>
            <person name="Rama T."/>
        </authorList>
    </citation>
    <scope>NUCLEOTIDE SEQUENCE</scope>
    <source>
        <strain evidence="2">TRa018bII</strain>
    </source>
</reference>
<dbReference type="Proteomes" id="UP000824998">
    <property type="component" value="Unassembled WGS sequence"/>
</dbReference>
<feature type="transmembrane region" description="Helical" evidence="1">
    <location>
        <begin position="6"/>
        <end position="25"/>
    </location>
</feature>
<name>A0A9P7YB26_9HELO</name>
<proteinExistence type="predicted"/>
<organism evidence="2 3">
    <name type="scientific">Amylocarpus encephaloides</name>
    <dbReference type="NCBI Taxonomy" id="45428"/>
    <lineage>
        <taxon>Eukaryota</taxon>
        <taxon>Fungi</taxon>
        <taxon>Dikarya</taxon>
        <taxon>Ascomycota</taxon>
        <taxon>Pezizomycotina</taxon>
        <taxon>Leotiomycetes</taxon>
        <taxon>Helotiales</taxon>
        <taxon>Helotiales incertae sedis</taxon>
        <taxon>Amylocarpus</taxon>
    </lineage>
</organism>
<gene>
    <name evidence="2" type="ORF">BJ875DRAFT_472295</name>
</gene>
<dbReference type="AlphaFoldDB" id="A0A9P7YB26"/>